<name>A0A061HG19_9BASI</name>
<comment type="subcellular location">
    <subcellularLocation>
        <location evidence="1">Nucleus</location>
        <location evidence="1">Nucleolus</location>
    </subcellularLocation>
</comment>
<sequence>MSKSLRLSFKGDKPEKKKKHKSSSAGGSSSSSKKKRRAEDYVSDVEEYGGDEQAWVPAVRIDDVAGPSFLYQQGPASSHPFCISFNTTLNALEAAALVPPDAHQLASSSAAKDAVALEEVEGAQIVSITTEVTPQSVHQVWVANRIEGTSSWTLRGAEGKYLGCDRFGVVKASAEARGPQEEWELVAAPPAAAAGGGGAGSQEPARLALRSAHGGYLTLDEVAGGKKVIRADADSIGESEMWQVMLQWSHRHKARYGDQLAKKLKGQEDIATSKADALDKEVKLFKSRAGTGYMPAEFSSMSAEDRKALRKAQKEGRLAEEMLDRRTKYKSDKYAK</sequence>
<evidence type="ECO:0000313" key="6">
    <source>
        <dbReference type="Proteomes" id="UP000053664"/>
    </source>
</evidence>
<dbReference type="GO" id="GO:0051015">
    <property type="term" value="F:actin filament binding"/>
    <property type="evidence" value="ECO:0007669"/>
    <property type="project" value="TreeGrafter"/>
</dbReference>
<evidence type="ECO:0000256" key="1">
    <source>
        <dbReference type="ARBA" id="ARBA00004604"/>
    </source>
</evidence>
<accession>A0A061HG19</accession>
<dbReference type="Gene3D" id="2.80.10.50">
    <property type="match status" value="1"/>
</dbReference>
<feature type="region of interest" description="Disordered" evidence="4">
    <location>
        <begin position="1"/>
        <end position="44"/>
    </location>
</feature>
<protein>
    <recommendedName>
        <fullName evidence="7">FRG1-like family-domain-containing protein</fullName>
    </recommendedName>
</protein>
<dbReference type="AlphaFoldDB" id="A0A061HG19"/>
<evidence type="ECO:0000256" key="3">
    <source>
        <dbReference type="ARBA" id="ARBA00023242"/>
    </source>
</evidence>
<dbReference type="GeneID" id="19316890"/>
<dbReference type="PANTHER" id="PTHR12928:SF0">
    <property type="entry name" value="FSHD REGION GENE 1"/>
    <property type="match status" value="1"/>
</dbReference>
<keyword evidence="3" id="KW-0539">Nucleus</keyword>
<evidence type="ECO:0000256" key="2">
    <source>
        <dbReference type="ARBA" id="ARBA00010878"/>
    </source>
</evidence>
<dbReference type="KEGG" id="pfp:PFL1_02775"/>
<dbReference type="OrthoDB" id="5539371at2759"/>
<dbReference type="HOGENOM" id="CLU_062276_1_0_1"/>
<dbReference type="CDD" id="cd23339">
    <property type="entry name" value="beta-trefoil_FSCN_fungal_FRG1-like"/>
    <property type="match status" value="1"/>
</dbReference>
<dbReference type="GO" id="GO:0005730">
    <property type="term" value="C:nucleolus"/>
    <property type="evidence" value="ECO:0007669"/>
    <property type="project" value="UniProtKB-SubCell"/>
</dbReference>
<dbReference type="EMBL" id="KE361630">
    <property type="protein sequence ID" value="EPQ29556.1"/>
    <property type="molecule type" value="Genomic_DNA"/>
</dbReference>
<gene>
    <name evidence="5" type="ORF">PFL1_02775</name>
</gene>
<dbReference type="Proteomes" id="UP000053664">
    <property type="component" value="Unassembled WGS sequence"/>
</dbReference>
<dbReference type="PANTHER" id="PTHR12928">
    <property type="entry name" value="FRG1 PROTEIN"/>
    <property type="match status" value="1"/>
</dbReference>
<feature type="region of interest" description="Disordered" evidence="4">
    <location>
        <begin position="304"/>
        <end position="336"/>
    </location>
</feature>
<dbReference type="InterPro" id="IPR008999">
    <property type="entry name" value="Actin-crosslinking"/>
</dbReference>
<dbReference type="InterPro" id="IPR010414">
    <property type="entry name" value="FRG1"/>
</dbReference>
<dbReference type="GO" id="GO:0071013">
    <property type="term" value="C:catalytic step 2 spliceosome"/>
    <property type="evidence" value="ECO:0007669"/>
    <property type="project" value="TreeGrafter"/>
</dbReference>
<dbReference type="RefSeq" id="XP_007878481.1">
    <property type="nucleotide sequence ID" value="XM_007880290.1"/>
</dbReference>
<dbReference type="SUPFAM" id="SSF50405">
    <property type="entry name" value="Actin-crosslinking proteins"/>
    <property type="match status" value="1"/>
</dbReference>
<reference evidence="5 6" key="1">
    <citation type="journal article" date="2013" name="Plant Cell">
        <title>The transition from a phytopathogenic smut ancestor to an anamorphic biocontrol agent deciphered by comparative whole-genome analysis.</title>
        <authorList>
            <person name="Lefebvre F."/>
            <person name="Joly D.L."/>
            <person name="Labbe C."/>
            <person name="Teichmann B."/>
            <person name="Linning R."/>
            <person name="Belzile F."/>
            <person name="Bakkeren G."/>
            <person name="Belanger R.R."/>
        </authorList>
    </citation>
    <scope>NUCLEOTIDE SEQUENCE [LARGE SCALE GENOMIC DNA]</scope>
    <source>
        <strain evidence="5 6">PF-1</strain>
    </source>
</reference>
<evidence type="ECO:0000313" key="5">
    <source>
        <dbReference type="EMBL" id="EPQ29556.1"/>
    </source>
</evidence>
<proteinExistence type="inferred from homology"/>
<organism evidence="5 6">
    <name type="scientific">Pseudozyma flocculosa PF-1</name>
    <dbReference type="NCBI Taxonomy" id="1277687"/>
    <lineage>
        <taxon>Eukaryota</taxon>
        <taxon>Fungi</taxon>
        <taxon>Dikarya</taxon>
        <taxon>Basidiomycota</taxon>
        <taxon>Ustilaginomycotina</taxon>
        <taxon>Ustilaginomycetes</taxon>
        <taxon>Ustilaginales</taxon>
        <taxon>Ustilaginaceae</taxon>
        <taxon>Pseudozyma</taxon>
    </lineage>
</organism>
<dbReference type="eggNOG" id="KOG3962">
    <property type="taxonomic scope" value="Eukaryota"/>
</dbReference>
<evidence type="ECO:0008006" key="7">
    <source>
        <dbReference type="Google" id="ProtNLM"/>
    </source>
</evidence>
<dbReference type="Pfam" id="PF06229">
    <property type="entry name" value="FRG1"/>
    <property type="match status" value="2"/>
</dbReference>
<comment type="similarity">
    <text evidence="2">Belongs to the FRG1 family.</text>
</comment>
<evidence type="ECO:0000256" key="4">
    <source>
        <dbReference type="SAM" id="MobiDB-lite"/>
    </source>
</evidence>